<evidence type="ECO:0000313" key="3">
    <source>
        <dbReference type="Proteomes" id="UP000009022"/>
    </source>
</evidence>
<dbReference type="Proteomes" id="UP000009022">
    <property type="component" value="Unassembled WGS sequence"/>
</dbReference>
<dbReference type="RefSeq" id="XP_002113998.1">
    <property type="nucleotide sequence ID" value="XM_002113962.1"/>
</dbReference>
<dbReference type="AlphaFoldDB" id="B3S2F3"/>
<keyword evidence="3" id="KW-1185">Reference proteome</keyword>
<dbReference type="KEGG" id="tad:TRIADDRAFT_58005"/>
<feature type="compositionally biased region" description="Basic residues" evidence="1">
    <location>
        <begin position="56"/>
        <end position="72"/>
    </location>
</feature>
<accession>B3S2F3</accession>
<evidence type="ECO:0000313" key="2">
    <source>
        <dbReference type="EMBL" id="EDV23088.1"/>
    </source>
</evidence>
<dbReference type="CTD" id="6755530"/>
<feature type="region of interest" description="Disordered" evidence="1">
    <location>
        <begin position="56"/>
        <end position="81"/>
    </location>
</feature>
<dbReference type="HOGENOM" id="CLU_1176770_0_0_1"/>
<proteinExistence type="predicted"/>
<sequence>MTSKNLAIDALLVSAMNDDDPGKGQYGMERNDMVRLPREFHGPLVNEDSIGFQFDRRRRRQEGMKRKKRRPSSFHMNKSESASIADHVLQSISKSNVEAETQQVESKKENPNEIVTTPIAEKLMSIVRDVLNESLIEISAQIDFQSDDTEKVSNDVLENITAEHIQRLLIEMQQQDEVRQILTERINCIKNEQDDWKNYEKGLADQAQTQKDELEKFVTFYLKEESTSVRIDVISY</sequence>
<name>B3S2F3_TRIAD</name>
<reference evidence="2 3" key="1">
    <citation type="journal article" date="2008" name="Nature">
        <title>The Trichoplax genome and the nature of placozoans.</title>
        <authorList>
            <person name="Srivastava M."/>
            <person name="Begovic E."/>
            <person name="Chapman J."/>
            <person name="Putnam N.H."/>
            <person name="Hellsten U."/>
            <person name="Kawashima T."/>
            <person name="Kuo A."/>
            <person name="Mitros T."/>
            <person name="Salamov A."/>
            <person name="Carpenter M.L."/>
            <person name="Signorovitch A.Y."/>
            <person name="Moreno M.A."/>
            <person name="Kamm K."/>
            <person name="Grimwood J."/>
            <person name="Schmutz J."/>
            <person name="Shapiro H."/>
            <person name="Grigoriev I.V."/>
            <person name="Buss L.W."/>
            <person name="Schierwater B."/>
            <person name="Dellaporta S.L."/>
            <person name="Rokhsar D.S."/>
        </authorList>
    </citation>
    <scope>NUCLEOTIDE SEQUENCE [LARGE SCALE GENOMIC DNA]</scope>
    <source>
        <strain evidence="2 3">Grell-BS-1999</strain>
    </source>
</reference>
<dbReference type="EMBL" id="DS985247">
    <property type="protein sequence ID" value="EDV23088.1"/>
    <property type="molecule type" value="Genomic_DNA"/>
</dbReference>
<dbReference type="InParanoid" id="B3S2F3"/>
<evidence type="ECO:0000256" key="1">
    <source>
        <dbReference type="SAM" id="MobiDB-lite"/>
    </source>
</evidence>
<protein>
    <submittedName>
        <fullName evidence="2">Uncharacterized protein</fullName>
    </submittedName>
</protein>
<dbReference type="GeneID" id="6755530"/>
<organism evidence="2 3">
    <name type="scientific">Trichoplax adhaerens</name>
    <name type="common">Trichoplax reptans</name>
    <dbReference type="NCBI Taxonomy" id="10228"/>
    <lineage>
        <taxon>Eukaryota</taxon>
        <taxon>Metazoa</taxon>
        <taxon>Placozoa</taxon>
        <taxon>Uniplacotomia</taxon>
        <taxon>Trichoplacea</taxon>
        <taxon>Trichoplacidae</taxon>
        <taxon>Trichoplax</taxon>
    </lineage>
</organism>
<gene>
    <name evidence="2" type="ORF">TRIADDRAFT_58005</name>
</gene>